<dbReference type="PROSITE" id="PS51782">
    <property type="entry name" value="LYSM"/>
    <property type="match status" value="1"/>
</dbReference>
<dbReference type="Pfam" id="PF23446">
    <property type="entry name" value="LysM1_NFP_LYK"/>
    <property type="match status" value="1"/>
</dbReference>
<evidence type="ECO:0000256" key="4">
    <source>
        <dbReference type="SAM" id="Phobius"/>
    </source>
</evidence>
<feature type="region of interest" description="Disordered" evidence="3">
    <location>
        <begin position="319"/>
        <end position="342"/>
    </location>
</feature>
<evidence type="ECO:0000313" key="7">
    <source>
        <dbReference type="EMBL" id="KAL0424565.1"/>
    </source>
</evidence>
<reference evidence="7" key="1">
    <citation type="submission" date="2020-06" db="EMBL/GenBank/DDBJ databases">
        <authorList>
            <person name="Li T."/>
            <person name="Hu X."/>
            <person name="Zhang T."/>
            <person name="Song X."/>
            <person name="Zhang H."/>
            <person name="Dai N."/>
            <person name="Sheng W."/>
            <person name="Hou X."/>
            <person name="Wei L."/>
        </authorList>
    </citation>
    <scope>NUCLEOTIDE SEQUENCE</scope>
    <source>
        <strain evidence="7">G02</strain>
        <tissue evidence="7">Leaf</tissue>
    </source>
</reference>
<feature type="domain" description="LysM" evidence="6">
    <location>
        <begin position="696"/>
        <end position="743"/>
    </location>
</feature>
<gene>
    <name evidence="7" type="ORF">Sradi_0991300</name>
</gene>
<dbReference type="InterPro" id="IPR018392">
    <property type="entry name" value="LysM"/>
</dbReference>
<dbReference type="AlphaFoldDB" id="A0AAW2V6P7"/>
<dbReference type="PANTHER" id="PTHR47913">
    <property type="entry name" value="OS01G0167750 PROTEIN"/>
    <property type="match status" value="1"/>
</dbReference>
<sequence length="1200" mass="135124">MFSSRIYSVSAFLKKLALQSCHFSGTTRKLNKVSLYLQRAKFIDSIRLCLRSNVAESSLVNILSSPSLDSFVVSNALRSAPSPGSALHLVETLKKVKEFSHSQDTLHALAKILAKSGQIGKLEALIDAINTGKFVNVAYISFMDRMRWYAEAGDLNSVTSVWDEWRRTLDKHPCTESYNIVMKLCIEKGKDAEAVKVFCRMIEEGALPNCRTYTVIIQHLLKFGKLDSAVEVFQMLPLMRIRRTLKQYSMLVEAFTGADRLNIVTTLLSEMQADGILPGRAMLLSLQRMKEAGFADETEELIREMMPDERIKSIGYSMVSPEDDVDDEDEGAGSHLEGNKDDVQLKPWLDPAALASTLKHWEPEEVSALEDANFLWTSRLVCKLIRCFKSPETAWQFFCWVAHQPGFVHDIYTISRMITKLARHGCVQLVDQLLCKVRHEGMILSFSTIRLIIDFYGFSRKGDAALSIFHNVKTICGPLSKSSLLILYSSLLRTLAKCQMNTEASDILEEMILLGICPDLQTFSGLMHHYALQGDIKTVQRLFGMVRQSGLEPDAYMYKILICAYCKCERASLALRIFEDMRNSRLMPDAATKQLLVKSLWKEGKLREAAQVEEISEETCDNIPLALPGHLYTVSTADLIRPYSDLGSISDLFGISRMDIASASSLASENLSLFPDQLLLIPIKCTSNGTHYYSNITYGIKKDDSFYSVSIKLFQNLTNYYVVEEMNPMLNPNNLTIGVEVVFPLLCKCPKKSYTEKGIKYLITYVWQPGDQILPVSTMFNASASDIVMENNNRNFSAATCLPVLIPVKSPILSQLFPSSAAHRKSKHHWVLIAISSAIIALLIVFSGLVVCFHILYKKKKTLARNVFSLETSDLIRAYKMPKGEPFEPKTIQDKVLPGVSGYLGKPIVYDLNVIMKATMNLSERYRIGGSVYKAMINDQVLAVKKTRDATEELQILQRVSHANLVKLMGVSSDDYGNFYIVYEYVENRSLDKWLSPKVSASSARVESLSWNQRLLIALDIANGLQYLHEHSQPSIVHKDIRTSNILLDSNFKAKIANFSAARPATCSIMLNIDVFSFGVVLLELLSGKKVMETKDNGEVVMLWKEVKEILDIEDQRTERLRRWMDPFLKSTYSIDDALSLAILARACTSEKSSERPRMAEIVFNLCVLIQSSPQMSEKSWVSKFDAEEVFPVISPVIAR</sequence>
<keyword evidence="4" id="KW-0472">Membrane</keyword>
<dbReference type="GO" id="GO:0004672">
    <property type="term" value="F:protein kinase activity"/>
    <property type="evidence" value="ECO:0007669"/>
    <property type="project" value="InterPro"/>
</dbReference>
<feature type="repeat" description="PPR" evidence="2">
    <location>
        <begin position="554"/>
        <end position="588"/>
    </location>
</feature>
<dbReference type="GO" id="GO:0005524">
    <property type="term" value="F:ATP binding"/>
    <property type="evidence" value="ECO:0007669"/>
    <property type="project" value="InterPro"/>
</dbReference>
<evidence type="ECO:0000259" key="6">
    <source>
        <dbReference type="PROSITE" id="PS51782"/>
    </source>
</evidence>
<dbReference type="InterPro" id="IPR059143">
    <property type="entry name" value="NFP_LysM2"/>
</dbReference>
<dbReference type="SUPFAM" id="SSF56112">
    <property type="entry name" value="Protein kinase-like (PK-like)"/>
    <property type="match status" value="1"/>
</dbReference>
<feature type="repeat" description="PPR" evidence="2">
    <location>
        <begin position="174"/>
        <end position="208"/>
    </location>
</feature>
<dbReference type="GO" id="GO:0005886">
    <property type="term" value="C:plasma membrane"/>
    <property type="evidence" value="ECO:0007669"/>
    <property type="project" value="UniProtKB-ARBA"/>
</dbReference>
<dbReference type="EMBL" id="JACGWJ010000004">
    <property type="protein sequence ID" value="KAL0424565.1"/>
    <property type="molecule type" value="Genomic_DNA"/>
</dbReference>
<keyword evidence="1" id="KW-0677">Repeat</keyword>
<feature type="compositionally biased region" description="Acidic residues" evidence="3">
    <location>
        <begin position="321"/>
        <end position="331"/>
    </location>
</feature>
<dbReference type="InterPro" id="IPR011990">
    <property type="entry name" value="TPR-like_helical_dom_sf"/>
</dbReference>
<dbReference type="Gene3D" id="3.30.200.20">
    <property type="entry name" value="Phosphorylase Kinase, domain 1"/>
    <property type="match status" value="1"/>
</dbReference>
<dbReference type="PROSITE" id="PS00109">
    <property type="entry name" value="PROTEIN_KINASE_TYR"/>
    <property type="match status" value="1"/>
</dbReference>
<dbReference type="InterPro" id="IPR002885">
    <property type="entry name" value="PPR_rpt"/>
</dbReference>
<name>A0AAW2V6P7_SESRA</name>
<protein>
    <submittedName>
        <fullName evidence="7">Pentatricopeptide repeat-containing protein</fullName>
    </submittedName>
</protein>
<dbReference type="InterPro" id="IPR044175">
    <property type="entry name" value="At5g66631-like"/>
</dbReference>
<feature type="transmembrane region" description="Helical" evidence="4">
    <location>
        <begin position="830"/>
        <end position="857"/>
    </location>
</feature>
<dbReference type="Gene3D" id="1.25.40.10">
    <property type="entry name" value="Tetratricopeptide repeat domain"/>
    <property type="match status" value="3"/>
</dbReference>
<feature type="domain" description="Protein kinase" evidence="5">
    <location>
        <begin position="857"/>
        <end position="1168"/>
    </location>
</feature>
<accession>A0AAW2V6P7</accession>
<organism evidence="7">
    <name type="scientific">Sesamum radiatum</name>
    <name type="common">Black benniseed</name>
    <dbReference type="NCBI Taxonomy" id="300843"/>
    <lineage>
        <taxon>Eukaryota</taxon>
        <taxon>Viridiplantae</taxon>
        <taxon>Streptophyta</taxon>
        <taxon>Embryophyta</taxon>
        <taxon>Tracheophyta</taxon>
        <taxon>Spermatophyta</taxon>
        <taxon>Magnoliopsida</taxon>
        <taxon>eudicotyledons</taxon>
        <taxon>Gunneridae</taxon>
        <taxon>Pentapetalae</taxon>
        <taxon>asterids</taxon>
        <taxon>lamiids</taxon>
        <taxon>Lamiales</taxon>
        <taxon>Pedaliaceae</taxon>
        <taxon>Sesamum</taxon>
    </lineage>
</organism>
<dbReference type="Pfam" id="PF13041">
    <property type="entry name" value="PPR_2"/>
    <property type="match status" value="2"/>
</dbReference>
<dbReference type="InterPro" id="IPR008266">
    <property type="entry name" value="Tyr_kinase_AS"/>
</dbReference>
<dbReference type="Pfam" id="PF23462">
    <property type="entry name" value="LysM3_NFP"/>
    <property type="match status" value="1"/>
</dbReference>
<dbReference type="Pfam" id="PF01535">
    <property type="entry name" value="PPR"/>
    <property type="match status" value="1"/>
</dbReference>
<dbReference type="Pfam" id="PF23457">
    <property type="entry name" value="LysM2_NFP"/>
    <property type="match status" value="1"/>
</dbReference>
<evidence type="ECO:0000256" key="3">
    <source>
        <dbReference type="SAM" id="MobiDB-lite"/>
    </source>
</evidence>
<dbReference type="Pfam" id="PF07714">
    <property type="entry name" value="PK_Tyr_Ser-Thr"/>
    <property type="match status" value="1"/>
</dbReference>
<evidence type="ECO:0000256" key="2">
    <source>
        <dbReference type="PROSITE-ProRule" id="PRU00708"/>
    </source>
</evidence>
<dbReference type="PROSITE" id="PS51375">
    <property type="entry name" value="PPR"/>
    <property type="match status" value="4"/>
</dbReference>
<feature type="repeat" description="PPR" evidence="2">
    <location>
        <begin position="519"/>
        <end position="553"/>
    </location>
</feature>
<dbReference type="InterPro" id="IPR000719">
    <property type="entry name" value="Prot_kinase_dom"/>
</dbReference>
<feature type="repeat" description="PPR" evidence="2">
    <location>
        <begin position="484"/>
        <end position="518"/>
    </location>
</feature>
<dbReference type="InterPro" id="IPR011009">
    <property type="entry name" value="Kinase-like_dom_sf"/>
</dbReference>
<dbReference type="PROSITE" id="PS50011">
    <property type="entry name" value="PROTEIN_KINASE_DOM"/>
    <property type="match status" value="1"/>
</dbReference>
<dbReference type="InterPro" id="IPR059144">
    <property type="entry name" value="NFP_LysM3"/>
</dbReference>
<proteinExistence type="predicted"/>
<dbReference type="InterPro" id="IPR001245">
    <property type="entry name" value="Ser-Thr/Tyr_kinase_cat_dom"/>
</dbReference>
<dbReference type="InterPro" id="IPR056561">
    <property type="entry name" value="NFP_LYK_LysM1"/>
</dbReference>
<keyword evidence="4" id="KW-0812">Transmembrane</keyword>
<keyword evidence="4" id="KW-1133">Transmembrane helix</keyword>
<comment type="caution">
    <text evidence="7">The sequence shown here is derived from an EMBL/GenBank/DDBJ whole genome shotgun (WGS) entry which is preliminary data.</text>
</comment>
<dbReference type="Gene3D" id="1.10.510.10">
    <property type="entry name" value="Transferase(Phosphotransferase) domain 1"/>
    <property type="match status" value="2"/>
</dbReference>
<evidence type="ECO:0000259" key="5">
    <source>
        <dbReference type="PROSITE" id="PS50011"/>
    </source>
</evidence>
<reference evidence="7" key="2">
    <citation type="journal article" date="2024" name="Plant">
        <title>Genomic evolution and insights into agronomic trait innovations of Sesamum species.</title>
        <authorList>
            <person name="Miao H."/>
            <person name="Wang L."/>
            <person name="Qu L."/>
            <person name="Liu H."/>
            <person name="Sun Y."/>
            <person name="Le M."/>
            <person name="Wang Q."/>
            <person name="Wei S."/>
            <person name="Zheng Y."/>
            <person name="Lin W."/>
            <person name="Duan Y."/>
            <person name="Cao H."/>
            <person name="Xiong S."/>
            <person name="Wang X."/>
            <person name="Wei L."/>
            <person name="Li C."/>
            <person name="Ma Q."/>
            <person name="Ju M."/>
            <person name="Zhao R."/>
            <person name="Li G."/>
            <person name="Mu C."/>
            <person name="Tian Q."/>
            <person name="Mei H."/>
            <person name="Zhang T."/>
            <person name="Gao T."/>
            <person name="Zhang H."/>
        </authorList>
    </citation>
    <scope>NUCLEOTIDE SEQUENCE</scope>
    <source>
        <strain evidence="7">G02</strain>
    </source>
</reference>
<dbReference type="PANTHER" id="PTHR47913:SF1">
    <property type="entry name" value="OS01G0167750 PROTEIN"/>
    <property type="match status" value="1"/>
</dbReference>
<dbReference type="NCBIfam" id="TIGR00756">
    <property type="entry name" value="PPR"/>
    <property type="match status" value="2"/>
</dbReference>
<evidence type="ECO:0000256" key="1">
    <source>
        <dbReference type="ARBA" id="ARBA00022737"/>
    </source>
</evidence>